<organism evidence="1 2">
    <name type="scientific">Acinetobacter haemolyticus ATCC 19194</name>
    <dbReference type="NCBI Taxonomy" id="707232"/>
    <lineage>
        <taxon>Bacteria</taxon>
        <taxon>Pseudomonadati</taxon>
        <taxon>Pseudomonadota</taxon>
        <taxon>Gammaproteobacteria</taxon>
        <taxon>Moraxellales</taxon>
        <taxon>Moraxellaceae</taxon>
        <taxon>Acinetobacter</taxon>
    </lineage>
</organism>
<dbReference type="AlphaFoldDB" id="D4XP87"/>
<proteinExistence type="predicted"/>
<protein>
    <submittedName>
        <fullName evidence="1">Uncharacterized protein</fullName>
    </submittedName>
</protein>
<evidence type="ECO:0000313" key="2">
    <source>
        <dbReference type="Proteomes" id="UP000003085"/>
    </source>
</evidence>
<reference evidence="2" key="1">
    <citation type="submission" date="2010-03" db="EMBL/GenBank/DDBJ databases">
        <title>Complete sequence of Mobiluncus curtisii ATCC 43063.</title>
        <authorList>
            <person name="Muzny D."/>
            <person name="Qin X."/>
            <person name="Deng J."/>
            <person name="Jiang H."/>
            <person name="Liu Y."/>
            <person name="Qu J."/>
            <person name="Song X.-Z."/>
            <person name="Zhang L."/>
            <person name="Thornton R."/>
            <person name="Coyle M."/>
            <person name="Francisco L."/>
            <person name="Jackson L."/>
            <person name="Javaid M."/>
            <person name="Korchina V."/>
            <person name="Kovar C."/>
            <person name="Mata R."/>
            <person name="Mathew T."/>
            <person name="Ngo R."/>
            <person name="Nguyen L."/>
            <person name="Nguyen N."/>
            <person name="Okwuonu G."/>
            <person name="Ongeri F."/>
            <person name="Pham C."/>
            <person name="Simmons D."/>
            <person name="Wilczek-Boney K."/>
            <person name="Hale W."/>
            <person name="Jakkamsetti A."/>
            <person name="Pham P."/>
            <person name="Ruth R."/>
            <person name="San Lucas F."/>
            <person name="Warren J."/>
            <person name="Zhang J."/>
            <person name="Zhao Z."/>
            <person name="Zhou C."/>
            <person name="Zhu D."/>
            <person name="Lee S."/>
            <person name="Bess C."/>
            <person name="Blankenburg K."/>
            <person name="Forbes L."/>
            <person name="Fu Q."/>
            <person name="Gubbala S."/>
            <person name="Hirani K."/>
            <person name="Jayaseelan J.C."/>
            <person name="Lara F."/>
            <person name="Munidasa M."/>
            <person name="Palculict T."/>
            <person name="Patil S."/>
            <person name="Pu L.-L."/>
            <person name="Saada N."/>
            <person name="Tang L."/>
            <person name="Weissenberger G."/>
            <person name="Zhu Y."/>
            <person name="Hemphill L."/>
            <person name="Shang Y."/>
            <person name="Youmans B."/>
            <person name="Ayvaz T."/>
            <person name="Ross M."/>
            <person name="Santibanez J."/>
            <person name="Aqrawi P."/>
            <person name="Gross S."/>
            <person name="Joshi V."/>
            <person name="Fowler G."/>
            <person name="Nazareth L."/>
            <person name="Reid J."/>
            <person name="Worley K."/>
            <person name="Petrosino J."/>
            <person name="Highlander S."/>
            <person name="Gibbs R."/>
            <person name="Gibbs R."/>
        </authorList>
    </citation>
    <scope>NUCLEOTIDE SEQUENCE [LARGE SCALE GENOMIC DNA]</scope>
    <source>
        <strain evidence="2">ATCC 19194</strain>
    </source>
</reference>
<dbReference type="EMBL" id="ADMT01000143">
    <property type="protein sequence ID" value="EFF82968.1"/>
    <property type="molecule type" value="Genomic_DNA"/>
</dbReference>
<comment type="caution">
    <text evidence="1">The sequence shown here is derived from an EMBL/GenBank/DDBJ whole genome shotgun (WGS) entry which is preliminary data.</text>
</comment>
<sequence>MRIFYDYLLSNNSAKASNKNKEDLSRKAFDKIGGYLYHRHLQITKSF</sequence>
<accession>D4XP87</accession>
<gene>
    <name evidence="1" type="ORF">HMP0015_1529</name>
</gene>
<evidence type="ECO:0000313" key="1">
    <source>
        <dbReference type="EMBL" id="EFF82968.1"/>
    </source>
</evidence>
<name>D4XP87_ACIHA</name>
<dbReference type="HOGENOM" id="CLU_3163493_0_0_6"/>
<dbReference type="Proteomes" id="UP000003085">
    <property type="component" value="Unassembled WGS sequence"/>
</dbReference>